<protein>
    <recommendedName>
        <fullName evidence="1">DUF7740 domain-containing protein</fullName>
    </recommendedName>
</protein>
<proteinExistence type="predicted"/>
<dbReference type="InterPro" id="IPR056642">
    <property type="entry name" value="DUF7740"/>
</dbReference>
<dbReference type="EMBL" id="MW082583">
    <property type="protein sequence ID" value="QPI13713.1"/>
    <property type="molecule type" value="Genomic_DNA"/>
</dbReference>
<keyword evidence="3" id="KW-1185">Reference proteome</keyword>
<feature type="domain" description="DUF7740" evidence="1">
    <location>
        <begin position="7"/>
        <end position="75"/>
    </location>
</feature>
<name>A0A7S9SP74_9CAUD</name>
<reference evidence="2 3" key="1">
    <citation type="submission" date="2020-10" db="EMBL/GenBank/DDBJ databases">
        <authorList>
            <person name="Dukhno E.A."/>
            <person name="Kornienko N.O."/>
            <person name="Shybanov S.R."/>
            <person name="Kharina A.V."/>
            <person name="Budzanivska I.G."/>
        </authorList>
    </citation>
    <scope>NUCLEOTIDE SEQUENCE [LARGE SCALE GENOMIC DNA]</scope>
</reference>
<accession>A0A7S9SP74</accession>
<organism evidence="2 3">
    <name type="scientific">Serratia phage Tsm2</name>
    <dbReference type="NCBI Taxonomy" id="2787014"/>
    <lineage>
        <taxon>Viruses</taxon>
        <taxon>Duplodnaviria</taxon>
        <taxon>Heunggongvirae</taxon>
        <taxon>Uroviricota</taxon>
        <taxon>Caudoviricetes</taxon>
        <taxon>Sarkviridae</taxon>
        <taxon>Otakuvirus</taxon>
        <taxon>Otakuvirus Tsm2</taxon>
    </lineage>
</organism>
<dbReference type="Proteomes" id="UP000595016">
    <property type="component" value="Segment"/>
</dbReference>
<evidence type="ECO:0000313" key="3">
    <source>
        <dbReference type="Proteomes" id="UP000595016"/>
    </source>
</evidence>
<evidence type="ECO:0000259" key="1">
    <source>
        <dbReference type="Pfam" id="PF24886"/>
    </source>
</evidence>
<evidence type="ECO:0000313" key="2">
    <source>
        <dbReference type="EMBL" id="QPI13713.1"/>
    </source>
</evidence>
<gene>
    <name evidence="2" type="ORF">SIPHO4S_00017</name>
</gene>
<sequence>MMPTQAEQYLDALVSLELSAKMAERDRRPVNAAIRATSSALQRRITDSKILLILRGLASQTFPAGALAMMRRQLDSMVGG</sequence>
<dbReference type="Pfam" id="PF24886">
    <property type="entry name" value="DUF7740"/>
    <property type="match status" value="1"/>
</dbReference>